<name>X1V0H1_9ZZZZ</name>
<feature type="non-terminal residue" evidence="1">
    <location>
        <position position="273"/>
    </location>
</feature>
<proteinExistence type="predicted"/>
<dbReference type="SUPFAM" id="SSF49313">
    <property type="entry name" value="Cadherin-like"/>
    <property type="match status" value="1"/>
</dbReference>
<dbReference type="GO" id="GO:0016020">
    <property type="term" value="C:membrane"/>
    <property type="evidence" value="ECO:0007669"/>
    <property type="project" value="InterPro"/>
</dbReference>
<dbReference type="AlphaFoldDB" id="X1V0H1"/>
<dbReference type="Pfam" id="PF05345">
    <property type="entry name" value="He_PIG"/>
    <property type="match status" value="1"/>
</dbReference>
<evidence type="ECO:0000313" key="1">
    <source>
        <dbReference type="EMBL" id="GAI98119.1"/>
    </source>
</evidence>
<dbReference type="EMBL" id="BARW01019675">
    <property type="protein sequence ID" value="GAI98119.1"/>
    <property type="molecule type" value="Genomic_DNA"/>
</dbReference>
<accession>X1V0H1</accession>
<gene>
    <name evidence="1" type="ORF">S12H4_33397</name>
</gene>
<comment type="caution">
    <text evidence="1">The sequence shown here is derived from an EMBL/GenBank/DDBJ whole genome shotgun (WGS) entry which is preliminary data.</text>
</comment>
<feature type="non-terminal residue" evidence="1">
    <location>
        <position position="1"/>
    </location>
</feature>
<sequence length="273" mass="29842">VIDTTELPGATVEIDYTFKIIATDPNGDALTYSLTVFPDGMVIDKYTGLITWKHPILGDYAVTVEVSDGIESATQTFTIFVTERIPMTITVDSPKFEVGIPTRFTVNMKANDDSGRKVVASFGWPISAETGKIEGTLEMSEGSDVAFALVGDVFQTYPFTIVGNVTANFRGTFDKAGIYTTTIEVRTFTGGDLLCRKVINIVVNELVIANIDTPGRPDLVGTIETDGDSISFNIRAVGQANDGDDFNTSRYYNETQFDNEYFTISVAGKFLKY</sequence>
<reference evidence="1" key="1">
    <citation type="journal article" date="2014" name="Front. Microbiol.">
        <title>High frequency of phylogenetically diverse reductive dehalogenase-homologous genes in deep subseafloor sedimentary metagenomes.</title>
        <authorList>
            <person name="Kawai M."/>
            <person name="Futagami T."/>
            <person name="Toyoda A."/>
            <person name="Takaki Y."/>
            <person name="Nishi S."/>
            <person name="Hori S."/>
            <person name="Arai W."/>
            <person name="Tsubouchi T."/>
            <person name="Morono Y."/>
            <person name="Uchiyama I."/>
            <person name="Ito T."/>
            <person name="Fujiyama A."/>
            <person name="Inagaki F."/>
            <person name="Takami H."/>
        </authorList>
    </citation>
    <scope>NUCLEOTIDE SEQUENCE</scope>
    <source>
        <strain evidence="1">Expedition CK06-06</strain>
    </source>
</reference>
<dbReference type="GO" id="GO:0005509">
    <property type="term" value="F:calcium ion binding"/>
    <property type="evidence" value="ECO:0007669"/>
    <property type="project" value="InterPro"/>
</dbReference>
<organism evidence="1">
    <name type="scientific">marine sediment metagenome</name>
    <dbReference type="NCBI Taxonomy" id="412755"/>
    <lineage>
        <taxon>unclassified sequences</taxon>
        <taxon>metagenomes</taxon>
        <taxon>ecological metagenomes</taxon>
    </lineage>
</organism>
<protein>
    <recommendedName>
        <fullName evidence="2">Cadherin domain-containing protein</fullName>
    </recommendedName>
</protein>
<dbReference type="InterPro" id="IPR013783">
    <property type="entry name" value="Ig-like_fold"/>
</dbReference>
<dbReference type="Gene3D" id="2.60.40.10">
    <property type="entry name" value="Immunoglobulins"/>
    <property type="match status" value="1"/>
</dbReference>
<dbReference type="InterPro" id="IPR015919">
    <property type="entry name" value="Cadherin-like_sf"/>
</dbReference>
<evidence type="ECO:0008006" key="2">
    <source>
        <dbReference type="Google" id="ProtNLM"/>
    </source>
</evidence>